<evidence type="ECO:0000256" key="4">
    <source>
        <dbReference type="ARBA" id="ARBA00023139"/>
    </source>
</evidence>
<evidence type="ECO:0000256" key="3">
    <source>
        <dbReference type="ARBA" id="ARBA00023136"/>
    </source>
</evidence>
<dbReference type="RefSeq" id="WP_260104491.1">
    <property type="nucleotide sequence ID" value="NZ_JALXSQ010000033.1"/>
</dbReference>
<keyword evidence="3" id="KW-0472">Membrane</keyword>
<keyword evidence="5 8" id="KW-0449">Lipoprotein</keyword>
<feature type="signal peptide" evidence="7">
    <location>
        <begin position="1"/>
        <end position="21"/>
    </location>
</feature>
<keyword evidence="4" id="KW-0564">Palmitate</keyword>
<feature type="compositionally biased region" description="Low complexity" evidence="6">
    <location>
        <begin position="36"/>
        <end position="47"/>
    </location>
</feature>
<proteinExistence type="predicted"/>
<dbReference type="Proteomes" id="UP001525379">
    <property type="component" value="Unassembled WGS sequence"/>
</dbReference>
<organism evidence="8 9">
    <name type="scientific">Pseudoclavibacter albus</name>
    <dbReference type="NCBI Taxonomy" id="272241"/>
    <lineage>
        <taxon>Bacteria</taxon>
        <taxon>Bacillati</taxon>
        <taxon>Actinomycetota</taxon>
        <taxon>Actinomycetes</taxon>
        <taxon>Micrococcales</taxon>
        <taxon>Microbacteriaceae</taxon>
        <taxon>Pseudoclavibacter</taxon>
    </lineage>
</organism>
<keyword evidence="2 7" id="KW-0732">Signal</keyword>
<evidence type="ECO:0000313" key="8">
    <source>
        <dbReference type="EMBL" id="MCT2043269.1"/>
    </source>
</evidence>
<accession>A0ABT2HY87</accession>
<sequence>MAIRRAFKPCALLVTIGTSLALTACTAPAPQPAAPAAPVTQASTSPALGDEGAGQPAEQPAETATSEAGSTPAGETCGLNKEDPRISAAAADLPSPFVSGSNVDVKWDANSYETNFDPCAPLSYALFSVEGATGSSPDQIALFHYGEHIGSTSDCAPGMQRIAEETATSIKVKYFWPAPNESMAEASQHETVEYRWNDATQSVDMIGTIPDEVIGPDICHTWPPIQ</sequence>
<dbReference type="EMBL" id="JALXSQ010000033">
    <property type="protein sequence ID" value="MCT2043269.1"/>
    <property type="molecule type" value="Genomic_DNA"/>
</dbReference>
<name>A0ABT2HY87_9MICO</name>
<protein>
    <submittedName>
        <fullName evidence="8">LppP/LprE family lipoprotein</fullName>
    </submittedName>
</protein>
<comment type="caution">
    <text evidence="8">The sequence shown here is derived from an EMBL/GenBank/DDBJ whole genome shotgun (WGS) entry which is preliminary data.</text>
</comment>
<dbReference type="Pfam" id="PF14041">
    <property type="entry name" value="Lipoprotein_21"/>
    <property type="match status" value="1"/>
</dbReference>
<keyword evidence="1" id="KW-1003">Cell membrane</keyword>
<keyword evidence="9" id="KW-1185">Reference proteome</keyword>
<evidence type="ECO:0000256" key="6">
    <source>
        <dbReference type="SAM" id="MobiDB-lite"/>
    </source>
</evidence>
<evidence type="ECO:0000256" key="2">
    <source>
        <dbReference type="ARBA" id="ARBA00022729"/>
    </source>
</evidence>
<reference evidence="8 9" key="1">
    <citation type="submission" date="2022-04" db="EMBL/GenBank/DDBJ databases">
        <title>Human microbiome associated bacterial genomes.</title>
        <authorList>
            <person name="Sandstrom S."/>
            <person name="Salamzade R."/>
            <person name="Kalan L.R."/>
        </authorList>
    </citation>
    <scope>NUCLEOTIDE SEQUENCE [LARGE SCALE GENOMIC DNA]</scope>
    <source>
        <strain evidence="9">p3-SID1799</strain>
    </source>
</reference>
<evidence type="ECO:0000256" key="5">
    <source>
        <dbReference type="ARBA" id="ARBA00023288"/>
    </source>
</evidence>
<dbReference type="InterPro" id="IPR025971">
    <property type="entry name" value="LppP/LprE"/>
</dbReference>
<evidence type="ECO:0000256" key="7">
    <source>
        <dbReference type="SAM" id="SignalP"/>
    </source>
</evidence>
<feature type="region of interest" description="Disordered" evidence="6">
    <location>
        <begin position="29"/>
        <end position="80"/>
    </location>
</feature>
<dbReference type="PROSITE" id="PS51257">
    <property type="entry name" value="PROKAR_LIPOPROTEIN"/>
    <property type="match status" value="1"/>
</dbReference>
<evidence type="ECO:0000256" key="1">
    <source>
        <dbReference type="ARBA" id="ARBA00022475"/>
    </source>
</evidence>
<feature type="chain" id="PRO_5046429319" evidence="7">
    <location>
        <begin position="22"/>
        <end position="226"/>
    </location>
</feature>
<evidence type="ECO:0000313" key="9">
    <source>
        <dbReference type="Proteomes" id="UP001525379"/>
    </source>
</evidence>
<gene>
    <name evidence="8" type="ORF">M3D15_07985</name>
</gene>